<dbReference type="GO" id="GO:0030327">
    <property type="term" value="P:prenylated protein catabolic process"/>
    <property type="evidence" value="ECO:0007669"/>
    <property type="project" value="TreeGrafter"/>
</dbReference>
<gene>
    <name evidence="2" type="ORF">VC83_04726</name>
</gene>
<dbReference type="InterPro" id="IPR002937">
    <property type="entry name" value="Amino_oxidase"/>
</dbReference>
<organism evidence="2">
    <name type="scientific">Pseudogymnoascus destructans</name>
    <dbReference type="NCBI Taxonomy" id="655981"/>
    <lineage>
        <taxon>Eukaryota</taxon>
        <taxon>Fungi</taxon>
        <taxon>Dikarya</taxon>
        <taxon>Ascomycota</taxon>
        <taxon>Pezizomycotina</taxon>
        <taxon>Leotiomycetes</taxon>
        <taxon>Thelebolales</taxon>
        <taxon>Thelebolaceae</taxon>
        <taxon>Pseudogymnoascus</taxon>
    </lineage>
</organism>
<dbReference type="PANTHER" id="PTHR15944">
    <property type="entry name" value="FARNESYLCYSTEINE LYASE"/>
    <property type="match status" value="1"/>
</dbReference>
<sequence length="173" mass="19459">MFLQIRPSLLALPFIVGVTAGFWPFHTQVDAVESDATSDVKQIAIIVLIYDLQSYPPPLEGRWFCWFIHSLHLHKLAQGIDVNITVFERSSYVGGRSTTVNAYNDPGHPVELGASIFVSVNEILMNATKESGLDLNPLADEEQHETIGIWNGEKFVLLQTSGGWEWWNNVKMF</sequence>
<protein>
    <recommendedName>
        <fullName evidence="1">Amine oxidase domain-containing protein</fullName>
    </recommendedName>
</protein>
<proteinExistence type="predicted"/>
<dbReference type="InterPro" id="IPR017046">
    <property type="entry name" value="Prenylcysteine_Oxase1"/>
</dbReference>
<dbReference type="SUPFAM" id="SSF51905">
    <property type="entry name" value="FAD/NAD(P)-binding domain"/>
    <property type="match status" value="1"/>
</dbReference>
<dbReference type="RefSeq" id="XP_024322825.1">
    <property type="nucleotide sequence ID" value="XM_024468354.1"/>
</dbReference>
<reference evidence="2" key="1">
    <citation type="submission" date="2016-03" db="EMBL/GenBank/DDBJ databases">
        <title>Updated assembly of Pseudogymnoascus destructans, the fungus causing white-nose syndrome of bats.</title>
        <authorList>
            <person name="Palmer J.M."/>
            <person name="Drees K.P."/>
            <person name="Foster J.T."/>
            <person name="Lindner D.L."/>
        </authorList>
    </citation>
    <scope>NUCLEOTIDE SEQUENCE [LARGE SCALE GENOMIC DNA]</scope>
    <source>
        <strain evidence="2">20631-21</strain>
    </source>
</reference>
<dbReference type="VEuPathDB" id="FungiDB:GMDG_01348"/>
<dbReference type="AlphaFoldDB" id="A0A177A5Q9"/>
<evidence type="ECO:0000259" key="1">
    <source>
        <dbReference type="Pfam" id="PF01593"/>
    </source>
</evidence>
<dbReference type="GO" id="GO:0001735">
    <property type="term" value="F:prenylcysteine oxidase activity"/>
    <property type="evidence" value="ECO:0007669"/>
    <property type="project" value="InterPro"/>
</dbReference>
<accession>A0A177A5Q9</accession>
<dbReference type="OrthoDB" id="437369at2759"/>
<dbReference type="InterPro" id="IPR036188">
    <property type="entry name" value="FAD/NAD-bd_sf"/>
</dbReference>
<dbReference type="GeneID" id="36287796"/>
<feature type="domain" description="Amine oxidase" evidence="1">
    <location>
        <begin position="77"/>
        <end position="153"/>
    </location>
</feature>
<dbReference type="Pfam" id="PF01593">
    <property type="entry name" value="Amino_oxidase"/>
    <property type="match status" value="1"/>
</dbReference>
<name>A0A177A5Q9_9PEZI</name>
<dbReference type="PANTHER" id="PTHR15944:SF0">
    <property type="entry name" value="PRENYLCYSTEINE LYASE DOMAIN-CONTAINING PROTEIN"/>
    <property type="match status" value="1"/>
</dbReference>
<dbReference type="EMBL" id="KV441400">
    <property type="protein sequence ID" value="OAF57536.1"/>
    <property type="molecule type" value="Genomic_DNA"/>
</dbReference>
<evidence type="ECO:0000313" key="2">
    <source>
        <dbReference type="EMBL" id="OAF57536.1"/>
    </source>
</evidence>
<dbReference type="Proteomes" id="UP000077154">
    <property type="component" value="Unassembled WGS sequence"/>
</dbReference>
<dbReference type="Gene3D" id="3.50.50.60">
    <property type="entry name" value="FAD/NAD(P)-binding domain"/>
    <property type="match status" value="1"/>
</dbReference>